<feature type="domain" description="HMA" evidence="1">
    <location>
        <begin position="18"/>
        <end position="84"/>
    </location>
</feature>
<protein>
    <recommendedName>
        <fullName evidence="1">HMA domain-containing protein</fullName>
    </recommendedName>
</protein>
<sequence>MLKFVELNNNQIFKTMDNKEFQFKTNINCGGCIASVKLHLDKAAGVSEWKVDTDNKDKVLTVKADGITEQEVIDTVQKAGFKIEPLNH</sequence>
<reference evidence="3" key="1">
    <citation type="journal article" date="2019" name="Int. J. Syst. Evol. Microbiol.">
        <title>The Global Catalogue of Microorganisms (GCM) 10K type strain sequencing project: providing services to taxonomists for standard genome sequencing and annotation.</title>
        <authorList>
            <consortium name="The Broad Institute Genomics Platform"/>
            <consortium name="The Broad Institute Genome Sequencing Center for Infectious Disease"/>
            <person name="Wu L."/>
            <person name="Ma J."/>
        </authorList>
    </citation>
    <scope>NUCLEOTIDE SEQUENCE [LARGE SCALE GENOMIC DNA]</scope>
    <source>
        <strain evidence="3">JCM 18200</strain>
    </source>
</reference>
<organism evidence="2 3">
    <name type="scientific">Olivibacter ginsenosidimutans</name>
    <dbReference type="NCBI Taxonomy" id="1176537"/>
    <lineage>
        <taxon>Bacteria</taxon>
        <taxon>Pseudomonadati</taxon>
        <taxon>Bacteroidota</taxon>
        <taxon>Sphingobacteriia</taxon>
        <taxon>Sphingobacteriales</taxon>
        <taxon>Sphingobacteriaceae</taxon>
        <taxon>Olivibacter</taxon>
    </lineage>
</organism>
<dbReference type="InterPro" id="IPR006121">
    <property type="entry name" value="HMA_dom"/>
</dbReference>
<evidence type="ECO:0000313" key="2">
    <source>
        <dbReference type="EMBL" id="GAA4800048.1"/>
    </source>
</evidence>
<comment type="caution">
    <text evidence="2">The sequence shown here is derived from an EMBL/GenBank/DDBJ whole genome shotgun (WGS) entry which is preliminary data.</text>
</comment>
<dbReference type="Pfam" id="PF00403">
    <property type="entry name" value="HMA"/>
    <property type="match status" value="1"/>
</dbReference>
<dbReference type="PROSITE" id="PS50846">
    <property type="entry name" value="HMA_2"/>
    <property type="match status" value="1"/>
</dbReference>
<accession>A0ABP9BVX5</accession>
<keyword evidence="3" id="KW-1185">Reference proteome</keyword>
<proteinExistence type="predicted"/>
<dbReference type="EMBL" id="BAABIQ010000041">
    <property type="protein sequence ID" value="GAA4800048.1"/>
    <property type="molecule type" value="Genomic_DNA"/>
</dbReference>
<gene>
    <name evidence="2" type="ORF">GCM10023231_31010</name>
</gene>
<evidence type="ECO:0000313" key="3">
    <source>
        <dbReference type="Proteomes" id="UP001501411"/>
    </source>
</evidence>
<dbReference type="CDD" id="cd00371">
    <property type="entry name" value="HMA"/>
    <property type="match status" value="1"/>
</dbReference>
<dbReference type="Gene3D" id="3.30.70.100">
    <property type="match status" value="1"/>
</dbReference>
<dbReference type="SUPFAM" id="SSF55008">
    <property type="entry name" value="HMA, heavy metal-associated domain"/>
    <property type="match status" value="1"/>
</dbReference>
<dbReference type="InterPro" id="IPR036163">
    <property type="entry name" value="HMA_dom_sf"/>
</dbReference>
<dbReference type="Proteomes" id="UP001501411">
    <property type="component" value="Unassembled WGS sequence"/>
</dbReference>
<evidence type="ECO:0000259" key="1">
    <source>
        <dbReference type="PROSITE" id="PS50846"/>
    </source>
</evidence>
<name>A0ABP9BVX5_9SPHI</name>